<dbReference type="InterPro" id="IPR021140">
    <property type="entry name" value="Inh/Omp19"/>
</dbReference>
<evidence type="ECO:0000256" key="3">
    <source>
        <dbReference type="ARBA" id="ARBA00022729"/>
    </source>
</evidence>
<dbReference type="SUPFAM" id="SSF50882">
    <property type="entry name" value="beta-Barrel protease inhibitors"/>
    <property type="match status" value="1"/>
</dbReference>
<keyword evidence="5" id="KW-0564">Palmitate</keyword>
<keyword evidence="4" id="KW-0472">Membrane</keyword>
<dbReference type="OrthoDB" id="7677911at2"/>
<accession>Q11CW1</accession>
<evidence type="ECO:0000259" key="9">
    <source>
        <dbReference type="Pfam" id="PF02974"/>
    </source>
</evidence>
<dbReference type="PIRSF" id="PIRSF034005">
    <property type="entry name" value="OM_lipoprot_Omp19_bac"/>
    <property type="match status" value="1"/>
</dbReference>
<protein>
    <submittedName>
        <fullName evidence="10">Outer membrane lipoprotein omp19</fullName>
    </submittedName>
</protein>
<dbReference type="GO" id="GO:0009279">
    <property type="term" value="C:cell outer membrane"/>
    <property type="evidence" value="ECO:0007669"/>
    <property type="project" value="UniProtKB-SubCell"/>
</dbReference>
<dbReference type="InterPro" id="IPR016085">
    <property type="entry name" value="Protease_inh_B-barrel_dom"/>
</dbReference>
<dbReference type="EMBL" id="CP000390">
    <property type="protein sequence ID" value="ABG64764.1"/>
    <property type="molecule type" value="Genomic_DNA"/>
</dbReference>
<keyword evidence="6" id="KW-0998">Cell outer membrane</keyword>
<name>Q11CW1_CHESB</name>
<keyword evidence="3" id="KW-0732">Signal</keyword>
<evidence type="ECO:0000256" key="7">
    <source>
        <dbReference type="ARBA" id="ARBA00023288"/>
    </source>
</evidence>
<evidence type="ECO:0000256" key="5">
    <source>
        <dbReference type="ARBA" id="ARBA00023139"/>
    </source>
</evidence>
<evidence type="ECO:0000256" key="1">
    <source>
        <dbReference type="ARBA" id="ARBA00004459"/>
    </source>
</evidence>
<sequence length="178" mass="17965" precursor="true">MPHSKTKVFAISFLALAVAGCQSDRLNPVSARAPQPLPAAPSGTVVGSQLPPPVQPGMQPTTPGQTGTDVAAVDPGAQAAAAASAAPIEKNSLLGSWTVNSGGSSCQMFLTLTKYGNSSRGGTRGCSNELANMRAWDLSGNQVVMYDESGNTVARLYSSGGGRLDGTTTGGTPVSVSR</sequence>
<organism evidence="10">
    <name type="scientific">Chelativorans sp. (strain BNC1)</name>
    <dbReference type="NCBI Taxonomy" id="266779"/>
    <lineage>
        <taxon>Bacteria</taxon>
        <taxon>Pseudomonadati</taxon>
        <taxon>Pseudomonadota</taxon>
        <taxon>Alphaproteobacteria</taxon>
        <taxon>Hyphomicrobiales</taxon>
        <taxon>Phyllobacteriaceae</taxon>
        <taxon>Chelativorans</taxon>
    </lineage>
</organism>
<feature type="region of interest" description="Disordered" evidence="8">
    <location>
        <begin position="159"/>
        <end position="178"/>
    </location>
</feature>
<dbReference type="InterPro" id="IPR010571">
    <property type="entry name" value="OM_lipoprot_Omp19_bac"/>
</dbReference>
<evidence type="ECO:0000256" key="8">
    <source>
        <dbReference type="SAM" id="MobiDB-lite"/>
    </source>
</evidence>
<gene>
    <name evidence="10" type="ordered locus">Meso_3393</name>
</gene>
<reference evidence="10" key="1">
    <citation type="submission" date="2006-06" db="EMBL/GenBank/DDBJ databases">
        <title>Complete sequence of chromosome of Chelativorans sp. BNC1.</title>
        <authorList>
            <consortium name="US DOE Joint Genome Institute"/>
            <person name="Copeland A."/>
            <person name="Lucas S."/>
            <person name="Lapidus A."/>
            <person name="Barry K."/>
            <person name="Detter J.C."/>
            <person name="Glavina del Rio T."/>
            <person name="Hammon N."/>
            <person name="Israni S."/>
            <person name="Dalin E."/>
            <person name="Tice H."/>
            <person name="Pitluck S."/>
            <person name="Chertkov O."/>
            <person name="Brettin T."/>
            <person name="Bruce D."/>
            <person name="Han C."/>
            <person name="Tapia R."/>
            <person name="Gilna P."/>
            <person name="Schmutz J."/>
            <person name="Larimer F."/>
            <person name="Land M."/>
            <person name="Hauser L."/>
            <person name="Kyrpides N."/>
            <person name="Mikhailova N."/>
            <person name="Richardson P."/>
        </authorList>
    </citation>
    <scope>NUCLEOTIDE SEQUENCE</scope>
    <source>
        <strain evidence="10">BNC1</strain>
    </source>
</reference>
<dbReference type="KEGG" id="mes:Meso_3393"/>
<evidence type="ECO:0000256" key="6">
    <source>
        <dbReference type="ARBA" id="ARBA00023237"/>
    </source>
</evidence>
<dbReference type="GO" id="GO:0004866">
    <property type="term" value="F:endopeptidase inhibitor activity"/>
    <property type="evidence" value="ECO:0007669"/>
    <property type="project" value="InterPro"/>
</dbReference>
<dbReference type="HOGENOM" id="CLU_103254_0_0_5"/>
<comment type="subcellular location">
    <subcellularLocation>
        <location evidence="1">Cell outer membrane</location>
        <topology evidence="1">Lipid-anchor</topology>
    </subcellularLocation>
</comment>
<proteinExistence type="inferred from homology"/>
<dbReference type="PROSITE" id="PS51257">
    <property type="entry name" value="PROKAR_LIPOPROTEIN"/>
    <property type="match status" value="1"/>
</dbReference>
<dbReference type="eggNOG" id="COG2845">
    <property type="taxonomic scope" value="Bacteria"/>
</dbReference>
<evidence type="ECO:0000313" key="10">
    <source>
        <dbReference type="EMBL" id="ABG64764.1"/>
    </source>
</evidence>
<comment type="similarity">
    <text evidence="2">Belongs to the rhizobiaceae omp19 lipoprotein family.</text>
</comment>
<dbReference type="AlphaFoldDB" id="Q11CW1"/>
<feature type="domain" description="Alkaline proteinase inhibitor/ Outer membrane lipoprotein Omp19" evidence="9">
    <location>
        <begin position="89"/>
        <end position="178"/>
    </location>
</feature>
<dbReference type="Pfam" id="PF02974">
    <property type="entry name" value="Inh"/>
    <property type="match status" value="1"/>
</dbReference>
<dbReference type="Gene3D" id="2.40.128.10">
    <property type="match status" value="1"/>
</dbReference>
<keyword evidence="7 10" id="KW-0449">Lipoprotein</keyword>
<dbReference type="STRING" id="266779.Meso_3393"/>
<evidence type="ECO:0000256" key="2">
    <source>
        <dbReference type="ARBA" id="ARBA00007138"/>
    </source>
</evidence>
<evidence type="ECO:0000256" key="4">
    <source>
        <dbReference type="ARBA" id="ARBA00023136"/>
    </source>
</evidence>